<dbReference type="EMBL" id="RCMK01002215">
    <property type="protein sequence ID" value="KAG2883508.1"/>
    <property type="molecule type" value="Genomic_DNA"/>
</dbReference>
<proteinExistence type="predicted"/>
<evidence type="ECO:0000313" key="1">
    <source>
        <dbReference type="EMBL" id="KAG2883508.1"/>
    </source>
</evidence>
<comment type="caution">
    <text evidence="1">The sequence shown here is derived from an EMBL/GenBank/DDBJ whole genome shotgun (WGS) entry which is preliminary data.</text>
</comment>
<sequence>MAAATPIGQVAMLWQLTNLPLSTGSHKARSLTELNYNRGLALRF</sequence>
<reference evidence="1" key="1">
    <citation type="submission" date="2018-10" db="EMBL/GenBank/DDBJ databases">
        <title>Effector identification in a new, highly contiguous assembly of the strawberry crown rot pathogen Phytophthora cactorum.</title>
        <authorList>
            <person name="Armitage A.D."/>
            <person name="Nellist C.F."/>
            <person name="Bates H."/>
            <person name="Vickerstaff R.J."/>
            <person name="Harrison R.J."/>
        </authorList>
    </citation>
    <scope>NUCLEOTIDE SEQUENCE</scope>
    <source>
        <strain evidence="1">4040</strain>
    </source>
</reference>
<dbReference type="AlphaFoldDB" id="A0A8T1AKT5"/>
<gene>
    <name evidence="1" type="ORF">PC117_g26015</name>
</gene>
<accession>A0A8T1AKT5</accession>
<dbReference type="Proteomes" id="UP000736787">
    <property type="component" value="Unassembled WGS sequence"/>
</dbReference>
<protein>
    <submittedName>
        <fullName evidence="1">Uncharacterized protein</fullName>
    </submittedName>
</protein>
<name>A0A8T1AKT5_9STRA</name>
<organism evidence="1 2">
    <name type="scientific">Phytophthora cactorum</name>
    <dbReference type="NCBI Taxonomy" id="29920"/>
    <lineage>
        <taxon>Eukaryota</taxon>
        <taxon>Sar</taxon>
        <taxon>Stramenopiles</taxon>
        <taxon>Oomycota</taxon>
        <taxon>Peronosporomycetes</taxon>
        <taxon>Peronosporales</taxon>
        <taxon>Peronosporaceae</taxon>
        <taxon>Phytophthora</taxon>
    </lineage>
</organism>
<evidence type="ECO:0000313" key="2">
    <source>
        <dbReference type="Proteomes" id="UP000736787"/>
    </source>
</evidence>